<dbReference type="AlphaFoldDB" id="T1ESN1"/>
<sequence length="351" mass="39284">MPLLRKEPFIKNSVPQGLKPDDEVFHCPITDEIFTDYEKFFERIILCNSLVWACSVTGRSGLTYQEAAASENHIKEQLLMFPDPLKRPILFLVTLTRRRKINDVLDDISSFMKDRYFVGETVEALASTGNVKKLYKVMKAMIVKEKNVDINGIRPVLSPNKPISSLNLSTSPNKSTSPDKSASQNLLTSSIKSSTVETSSSGPNVADMFEYALQEISNQITSVRVLKGSKLSRKKGSFNRDKCKIFIRDNCYIDSSDSLWKVKEGAIKKYRLNSLSFDVIFTGPPPIFEASESRKNSSKLNGDVIDLTSDEAGSPRKISGAGLKNEESNRIKCAKLQAKKGMFNIKFPLIF</sequence>
<dbReference type="EnsemblMetazoa" id="HelroT162434">
    <property type="protein sequence ID" value="HelroP162434"/>
    <property type="gene ID" value="HelroG162434"/>
</dbReference>
<organism evidence="5 6">
    <name type="scientific">Helobdella robusta</name>
    <name type="common">Californian leech</name>
    <dbReference type="NCBI Taxonomy" id="6412"/>
    <lineage>
        <taxon>Eukaryota</taxon>
        <taxon>Metazoa</taxon>
        <taxon>Spiralia</taxon>
        <taxon>Lophotrochozoa</taxon>
        <taxon>Annelida</taxon>
        <taxon>Clitellata</taxon>
        <taxon>Hirudinea</taxon>
        <taxon>Rhynchobdellida</taxon>
        <taxon>Glossiphoniidae</taxon>
        <taxon>Helobdella</taxon>
    </lineage>
</organism>
<dbReference type="GO" id="GO:0006338">
    <property type="term" value="P:chromatin remodeling"/>
    <property type="evidence" value="ECO:0007669"/>
    <property type="project" value="InterPro"/>
</dbReference>
<dbReference type="PANTHER" id="PTHR46510">
    <property type="entry name" value="BROMODOMAIN ADJACENT TO ZINC FINGER DOMAIN PROTEIN 1A"/>
    <property type="match status" value="1"/>
</dbReference>
<dbReference type="PROSITE" id="PS51136">
    <property type="entry name" value="WAC"/>
    <property type="match status" value="1"/>
</dbReference>
<dbReference type="EMBL" id="KB097143">
    <property type="protein sequence ID" value="ESN98960.1"/>
    <property type="molecule type" value="Genomic_DNA"/>
</dbReference>
<dbReference type="Proteomes" id="UP000015101">
    <property type="component" value="Unassembled WGS sequence"/>
</dbReference>
<dbReference type="STRING" id="6412.T1ESN1"/>
<dbReference type="EMBL" id="AMQM01001083">
    <property type="status" value="NOT_ANNOTATED_CDS"/>
    <property type="molecule type" value="Genomic_DNA"/>
</dbReference>
<feature type="domain" description="WAC" evidence="3">
    <location>
        <begin position="22"/>
        <end position="133"/>
    </location>
</feature>
<dbReference type="KEGG" id="hro:HELRODRAFT_162434"/>
<proteinExistence type="predicted"/>
<dbReference type="eggNOG" id="KOG1245">
    <property type="taxonomic scope" value="Eukaryota"/>
</dbReference>
<dbReference type="PANTHER" id="PTHR46510:SF1">
    <property type="entry name" value="BROMODOMAIN ADJACENT TO ZINC FINGER DOMAIN PROTEIN 1A"/>
    <property type="match status" value="1"/>
</dbReference>
<reference evidence="6" key="1">
    <citation type="submission" date="2012-12" db="EMBL/GenBank/DDBJ databases">
        <authorList>
            <person name="Hellsten U."/>
            <person name="Grimwood J."/>
            <person name="Chapman J.A."/>
            <person name="Shapiro H."/>
            <person name="Aerts A."/>
            <person name="Otillar R.P."/>
            <person name="Terry A.Y."/>
            <person name="Boore J.L."/>
            <person name="Simakov O."/>
            <person name="Marletaz F."/>
            <person name="Cho S.-J."/>
            <person name="Edsinger-Gonzales E."/>
            <person name="Havlak P."/>
            <person name="Kuo D.-H."/>
            <person name="Larsson T."/>
            <person name="Lv J."/>
            <person name="Arendt D."/>
            <person name="Savage R."/>
            <person name="Osoegawa K."/>
            <person name="de Jong P."/>
            <person name="Lindberg D.R."/>
            <person name="Seaver E.C."/>
            <person name="Weisblat D.A."/>
            <person name="Putnam N.H."/>
            <person name="Grigoriev I.V."/>
            <person name="Rokhsar D.S."/>
        </authorList>
    </citation>
    <scope>NUCLEOTIDE SEQUENCE</scope>
</reference>
<gene>
    <name evidence="5" type="primary">20199581</name>
    <name evidence="4" type="ORF">HELRODRAFT_162434</name>
</gene>
<dbReference type="OMA" id="CRFFITH"/>
<dbReference type="RefSeq" id="XP_009022884.1">
    <property type="nucleotide sequence ID" value="XM_009024636.1"/>
</dbReference>
<dbReference type="GO" id="GO:0005634">
    <property type="term" value="C:nucleus"/>
    <property type="evidence" value="ECO:0007669"/>
    <property type="project" value="UniProtKB-SubCell"/>
</dbReference>
<dbReference type="GeneID" id="20199581"/>
<dbReference type="Pfam" id="PF10537">
    <property type="entry name" value="WAC_Acf1_DNA_bd"/>
    <property type="match status" value="1"/>
</dbReference>
<evidence type="ECO:0000256" key="1">
    <source>
        <dbReference type="PROSITE-ProRule" id="PRU00475"/>
    </source>
</evidence>
<feature type="region of interest" description="Disordered" evidence="2">
    <location>
        <begin position="164"/>
        <end position="186"/>
    </location>
</feature>
<keyword evidence="6" id="KW-1185">Reference proteome</keyword>
<dbReference type="CTD" id="20199581"/>
<reference evidence="4 6" key="2">
    <citation type="journal article" date="2013" name="Nature">
        <title>Insights into bilaterian evolution from three spiralian genomes.</title>
        <authorList>
            <person name="Simakov O."/>
            <person name="Marletaz F."/>
            <person name="Cho S.J."/>
            <person name="Edsinger-Gonzales E."/>
            <person name="Havlak P."/>
            <person name="Hellsten U."/>
            <person name="Kuo D.H."/>
            <person name="Larsson T."/>
            <person name="Lv J."/>
            <person name="Arendt D."/>
            <person name="Savage R."/>
            <person name="Osoegawa K."/>
            <person name="de Jong P."/>
            <person name="Grimwood J."/>
            <person name="Chapman J.A."/>
            <person name="Shapiro H."/>
            <person name="Aerts A."/>
            <person name="Otillar R.P."/>
            <person name="Terry A.Y."/>
            <person name="Boore J.L."/>
            <person name="Grigoriev I.V."/>
            <person name="Lindberg D.R."/>
            <person name="Seaver E.C."/>
            <person name="Weisblat D.A."/>
            <person name="Putnam N.H."/>
            <person name="Rokhsar D.S."/>
        </authorList>
    </citation>
    <scope>NUCLEOTIDE SEQUENCE</scope>
</reference>
<evidence type="ECO:0000313" key="5">
    <source>
        <dbReference type="EnsemblMetazoa" id="HelroP162434"/>
    </source>
</evidence>
<evidence type="ECO:0000256" key="2">
    <source>
        <dbReference type="SAM" id="MobiDB-lite"/>
    </source>
</evidence>
<dbReference type="OrthoDB" id="332390at2759"/>
<accession>T1ESN1</accession>
<reference evidence="5" key="3">
    <citation type="submission" date="2015-06" db="UniProtKB">
        <authorList>
            <consortium name="EnsemblMetazoa"/>
        </authorList>
    </citation>
    <scope>IDENTIFICATION</scope>
</reference>
<dbReference type="HOGENOM" id="CLU_825246_0_0_1"/>
<dbReference type="InParanoid" id="T1ESN1"/>
<evidence type="ECO:0000313" key="6">
    <source>
        <dbReference type="Proteomes" id="UP000015101"/>
    </source>
</evidence>
<dbReference type="InterPro" id="IPR047171">
    <property type="entry name" value="BAZ1A"/>
</dbReference>
<evidence type="ECO:0000259" key="3">
    <source>
        <dbReference type="PROSITE" id="PS51136"/>
    </source>
</evidence>
<dbReference type="InterPro" id="IPR013136">
    <property type="entry name" value="WSTF_Acf1_Cbp146"/>
</dbReference>
<keyword evidence="1" id="KW-0539">Nucleus</keyword>
<evidence type="ECO:0000313" key="4">
    <source>
        <dbReference type="EMBL" id="ESN98960.1"/>
    </source>
</evidence>
<comment type="subcellular location">
    <subcellularLocation>
        <location evidence="1">Nucleus</location>
    </subcellularLocation>
</comment>
<name>T1ESN1_HELRO</name>
<protein>
    <recommendedName>
        <fullName evidence="3">WAC domain-containing protein</fullName>
    </recommendedName>
</protein>